<gene>
    <name evidence="3" type="ordered locus">Acid_3871</name>
</gene>
<dbReference type="PANTHER" id="PTHR12110:SF41">
    <property type="entry name" value="INOSOSE DEHYDRATASE"/>
    <property type="match status" value="1"/>
</dbReference>
<reference evidence="3" key="1">
    <citation type="submission" date="2006-10" db="EMBL/GenBank/DDBJ databases">
        <title>Complete sequence of Solibacter usitatus Ellin6076.</title>
        <authorList>
            <consortium name="US DOE Joint Genome Institute"/>
            <person name="Copeland A."/>
            <person name="Lucas S."/>
            <person name="Lapidus A."/>
            <person name="Barry K."/>
            <person name="Detter J.C."/>
            <person name="Glavina del Rio T."/>
            <person name="Hammon N."/>
            <person name="Israni S."/>
            <person name="Dalin E."/>
            <person name="Tice H."/>
            <person name="Pitluck S."/>
            <person name="Thompson L.S."/>
            <person name="Brettin T."/>
            <person name="Bruce D."/>
            <person name="Han C."/>
            <person name="Tapia R."/>
            <person name="Gilna P."/>
            <person name="Schmutz J."/>
            <person name="Larimer F."/>
            <person name="Land M."/>
            <person name="Hauser L."/>
            <person name="Kyrpides N."/>
            <person name="Mikhailova N."/>
            <person name="Janssen P.H."/>
            <person name="Kuske C.R."/>
            <person name="Richardson P."/>
        </authorList>
    </citation>
    <scope>NUCLEOTIDE SEQUENCE</scope>
    <source>
        <strain evidence="3">Ellin6076</strain>
    </source>
</reference>
<dbReference type="HOGENOM" id="CLU_882500_0_0_0"/>
<organism evidence="3">
    <name type="scientific">Solibacter usitatus (strain Ellin6076)</name>
    <dbReference type="NCBI Taxonomy" id="234267"/>
    <lineage>
        <taxon>Bacteria</taxon>
        <taxon>Pseudomonadati</taxon>
        <taxon>Acidobacteriota</taxon>
        <taxon>Terriglobia</taxon>
        <taxon>Bryobacterales</taxon>
        <taxon>Solibacteraceae</taxon>
        <taxon>Candidatus Solibacter</taxon>
    </lineage>
</organism>
<dbReference type="STRING" id="234267.Acid_3871"/>
<sequence>MLYTRRDMGKVALAALPLARAIGAPKINSKVDGVQVGAITYSFGGMNLDDVIKAYMDIGLGEMELMSNTAETAAGAPTPPQGAGRGQGRGPGGPGGGQGRGPGGAGRAAAPRTPRPPMTEEQIAAARATPRAQELLKWRKELSMDKFKDVRKKVNDAGIDIEILCFNMNEAITDDEIDYAFVMAKTLGAKAISTSTQVTVAKRVAPFAEKHKMLIGFHGHDNDADPNETGSLESYAKALSYGKFNGVNLDIGHFTAANYDAIAFIKENHARITNLHVKDRKKDHGPNVVWGEGDTPIKPVLQLVKKEKYKFPANIELEYPVPEGSDRVAEVKKCLAYMKQALA</sequence>
<dbReference type="OrthoDB" id="107325at2"/>
<evidence type="ECO:0000259" key="2">
    <source>
        <dbReference type="Pfam" id="PF01261"/>
    </source>
</evidence>
<dbReference type="KEGG" id="sus:Acid_3871"/>
<dbReference type="Gene3D" id="3.20.20.150">
    <property type="entry name" value="Divalent-metal-dependent TIM barrel enzymes"/>
    <property type="match status" value="1"/>
</dbReference>
<dbReference type="SUPFAM" id="SSF51658">
    <property type="entry name" value="Xylose isomerase-like"/>
    <property type="match status" value="1"/>
</dbReference>
<dbReference type="eggNOG" id="COG1082">
    <property type="taxonomic scope" value="Bacteria"/>
</dbReference>
<dbReference type="InterPro" id="IPR036237">
    <property type="entry name" value="Xyl_isomerase-like_sf"/>
</dbReference>
<feature type="compositionally biased region" description="Gly residues" evidence="1">
    <location>
        <begin position="83"/>
        <end position="106"/>
    </location>
</feature>
<dbReference type="PANTHER" id="PTHR12110">
    <property type="entry name" value="HYDROXYPYRUVATE ISOMERASE"/>
    <property type="match status" value="1"/>
</dbReference>
<dbReference type="InParanoid" id="Q01ZS6"/>
<evidence type="ECO:0000256" key="1">
    <source>
        <dbReference type="SAM" id="MobiDB-lite"/>
    </source>
</evidence>
<accession>Q01ZS6</accession>
<evidence type="ECO:0000313" key="3">
    <source>
        <dbReference type="EMBL" id="ABJ84839.1"/>
    </source>
</evidence>
<dbReference type="AlphaFoldDB" id="Q01ZS6"/>
<protein>
    <submittedName>
        <fullName evidence="3">Xylose isomerase domain protein TIM barrel</fullName>
    </submittedName>
</protein>
<dbReference type="Pfam" id="PF01261">
    <property type="entry name" value="AP_endonuc_2"/>
    <property type="match status" value="1"/>
</dbReference>
<dbReference type="InterPro" id="IPR050312">
    <property type="entry name" value="IolE/XylAMocC-like"/>
</dbReference>
<name>Q01ZS6_SOLUE</name>
<keyword evidence="3" id="KW-0413">Isomerase</keyword>
<proteinExistence type="predicted"/>
<feature type="domain" description="Xylose isomerase-like TIM barrel" evidence="2">
    <location>
        <begin position="200"/>
        <end position="337"/>
    </location>
</feature>
<dbReference type="GO" id="GO:0016853">
    <property type="term" value="F:isomerase activity"/>
    <property type="evidence" value="ECO:0007669"/>
    <property type="project" value="UniProtKB-KW"/>
</dbReference>
<dbReference type="EMBL" id="CP000473">
    <property type="protein sequence ID" value="ABJ84839.1"/>
    <property type="molecule type" value="Genomic_DNA"/>
</dbReference>
<dbReference type="InterPro" id="IPR013022">
    <property type="entry name" value="Xyl_isomerase-like_TIM-brl"/>
</dbReference>
<feature type="region of interest" description="Disordered" evidence="1">
    <location>
        <begin position="71"/>
        <end position="129"/>
    </location>
</feature>